<protein>
    <submittedName>
        <fullName evidence="1">Uncharacterized protein</fullName>
    </submittedName>
</protein>
<organism evidence="1 2">
    <name type="scientific">Brenthis ino</name>
    <name type="common">lesser marbled fritillary</name>
    <dbReference type="NCBI Taxonomy" id="405034"/>
    <lineage>
        <taxon>Eukaryota</taxon>
        <taxon>Metazoa</taxon>
        <taxon>Ecdysozoa</taxon>
        <taxon>Arthropoda</taxon>
        <taxon>Hexapoda</taxon>
        <taxon>Insecta</taxon>
        <taxon>Pterygota</taxon>
        <taxon>Neoptera</taxon>
        <taxon>Endopterygota</taxon>
        <taxon>Lepidoptera</taxon>
        <taxon>Glossata</taxon>
        <taxon>Ditrysia</taxon>
        <taxon>Papilionoidea</taxon>
        <taxon>Nymphalidae</taxon>
        <taxon>Heliconiinae</taxon>
        <taxon>Argynnini</taxon>
        <taxon>Brenthis</taxon>
    </lineage>
</organism>
<dbReference type="AlphaFoldDB" id="A0A8J9VKF1"/>
<proteinExistence type="predicted"/>
<reference evidence="1" key="1">
    <citation type="submission" date="2021-12" db="EMBL/GenBank/DDBJ databases">
        <authorList>
            <person name="Martin H S."/>
        </authorList>
    </citation>
    <scope>NUCLEOTIDE SEQUENCE</scope>
</reference>
<accession>A0A8J9VKF1</accession>
<evidence type="ECO:0000313" key="2">
    <source>
        <dbReference type="Proteomes" id="UP000838878"/>
    </source>
</evidence>
<sequence length="80" mass="8844">MCVHCSAFNPVLDVHTIPVALEWALWNGKVDSQSSHWTELHTGMGKFQCRSHDCSGIPALVSIAGLKYCCNIVNRVLYSP</sequence>
<evidence type="ECO:0000313" key="1">
    <source>
        <dbReference type="EMBL" id="CAH0723428.1"/>
    </source>
</evidence>
<dbReference type="Proteomes" id="UP000838878">
    <property type="component" value="Chromosome 3"/>
</dbReference>
<gene>
    <name evidence="1" type="ORF">BINO364_LOCUS9258</name>
</gene>
<feature type="non-terminal residue" evidence="1">
    <location>
        <position position="80"/>
    </location>
</feature>
<dbReference type="EMBL" id="OV170223">
    <property type="protein sequence ID" value="CAH0723428.1"/>
    <property type="molecule type" value="Genomic_DNA"/>
</dbReference>
<keyword evidence="2" id="KW-1185">Reference proteome</keyword>
<name>A0A8J9VKF1_9NEOP</name>